<sequence>MTGGQADKFAALAAVGLDDDGWREANLYAVKALETWLEGRGWYEEDAVDGDFDMAVWAEASSRL</sequence>
<dbReference type="OrthoDB" id="159453at2"/>
<protein>
    <submittedName>
        <fullName evidence="1">Uncharacterized protein</fullName>
    </submittedName>
</protein>
<dbReference type="RefSeq" id="WP_136723254.1">
    <property type="nucleotide sequence ID" value="NZ_SUMC01000007.1"/>
</dbReference>
<accession>A0A4U0SP34</accession>
<organism evidence="1 2">
    <name type="scientific">Actinacidiphila oryziradicis</name>
    <dbReference type="NCBI Taxonomy" id="2571141"/>
    <lineage>
        <taxon>Bacteria</taxon>
        <taxon>Bacillati</taxon>
        <taxon>Actinomycetota</taxon>
        <taxon>Actinomycetes</taxon>
        <taxon>Kitasatosporales</taxon>
        <taxon>Streptomycetaceae</taxon>
        <taxon>Actinacidiphila</taxon>
    </lineage>
</organism>
<name>A0A4U0SP34_9ACTN</name>
<gene>
    <name evidence="1" type="ORF">FCI23_10770</name>
</gene>
<dbReference type="EMBL" id="SUMC01000007">
    <property type="protein sequence ID" value="TKA11794.1"/>
    <property type="molecule type" value="Genomic_DNA"/>
</dbReference>
<dbReference type="AlphaFoldDB" id="A0A4U0SP34"/>
<reference evidence="1 2" key="1">
    <citation type="submission" date="2019-04" db="EMBL/GenBank/DDBJ databases">
        <title>Streptomyces oryziradicis sp. nov., a novel actinomycete isolated from rhizosphere soil of rice (Oryza sativa L.).</title>
        <authorList>
            <person name="Li C."/>
        </authorList>
    </citation>
    <scope>NUCLEOTIDE SEQUENCE [LARGE SCALE GENOMIC DNA]</scope>
    <source>
        <strain evidence="1 2">NEAU-C40</strain>
    </source>
</reference>
<proteinExistence type="predicted"/>
<evidence type="ECO:0000313" key="2">
    <source>
        <dbReference type="Proteomes" id="UP000305778"/>
    </source>
</evidence>
<keyword evidence="2" id="KW-1185">Reference proteome</keyword>
<comment type="caution">
    <text evidence="1">The sequence shown here is derived from an EMBL/GenBank/DDBJ whole genome shotgun (WGS) entry which is preliminary data.</text>
</comment>
<dbReference type="Proteomes" id="UP000305778">
    <property type="component" value="Unassembled WGS sequence"/>
</dbReference>
<evidence type="ECO:0000313" key="1">
    <source>
        <dbReference type="EMBL" id="TKA11794.1"/>
    </source>
</evidence>